<feature type="transmembrane region" description="Helical" evidence="1">
    <location>
        <begin position="352"/>
        <end position="376"/>
    </location>
</feature>
<name>A0A238KLV7_9RHOB</name>
<keyword evidence="1" id="KW-0812">Transmembrane</keyword>
<keyword evidence="1" id="KW-1133">Transmembrane helix</keyword>
<evidence type="ECO:0000256" key="1">
    <source>
        <dbReference type="SAM" id="Phobius"/>
    </source>
</evidence>
<organism evidence="2 3">
    <name type="scientific">Ruegeria arenilitoris</name>
    <dbReference type="NCBI Taxonomy" id="1173585"/>
    <lineage>
        <taxon>Bacteria</taxon>
        <taxon>Pseudomonadati</taxon>
        <taxon>Pseudomonadota</taxon>
        <taxon>Alphaproteobacteria</taxon>
        <taxon>Rhodobacterales</taxon>
        <taxon>Roseobacteraceae</taxon>
        <taxon>Ruegeria</taxon>
    </lineage>
</organism>
<evidence type="ECO:0000313" key="3">
    <source>
        <dbReference type="Proteomes" id="UP000202485"/>
    </source>
</evidence>
<reference evidence="3" key="1">
    <citation type="submission" date="2017-05" db="EMBL/GenBank/DDBJ databases">
        <authorList>
            <person name="Rodrigo-Torres L."/>
            <person name="Arahal R. D."/>
            <person name="Lucena T."/>
        </authorList>
    </citation>
    <scope>NUCLEOTIDE SEQUENCE [LARGE SCALE GENOMIC DNA]</scope>
    <source>
        <strain evidence="3">CECT 8715</strain>
    </source>
</reference>
<feature type="transmembrane region" description="Helical" evidence="1">
    <location>
        <begin position="26"/>
        <end position="50"/>
    </location>
</feature>
<dbReference type="AlphaFoldDB" id="A0A238KLV7"/>
<dbReference type="OrthoDB" id="7799972at2"/>
<keyword evidence="1" id="KW-0472">Membrane</keyword>
<dbReference type="RefSeq" id="WP_093963828.1">
    <property type="nucleotide sequence ID" value="NZ_FXYG01000003.1"/>
</dbReference>
<dbReference type="Proteomes" id="UP000202485">
    <property type="component" value="Unassembled WGS sequence"/>
</dbReference>
<dbReference type="EMBL" id="FXYG01000003">
    <property type="protein sequence ID" value="SMX43839.1"/>
    <property type="molecule type" value="Genomic_DNA"/>
</dbReference>
<keyword evidence="3" id="KW-1185">Reference proteome</keyword>
<sequence>MTENKDRLTAEEAKGLRTAKELEGHLAWLDTFTPAALGVLAIASGIYTYLGVSSLLEDNGAVSFFAAVAYSIAVSVGIFVFWSYMLRLLPSMRTASGFIGLTISTIVGSVAIIAMSSWLNAAALAGSAAVEQHLENTVRDYQAALEQAHDIALSGQALGREVERARQSFEELAELEQSGDLSGTAGRGAVFRVLTQKAEELRNLEEQIAAQQEPIEEAFQQGNEILAKMRELTVAPGPVDRRSVQFSEESVKLAGVISRLNQYSVAPLVARAAEDLPSSVVLPELDGRSSDVRNAQSSTINSVLNALDQRSKTLKNAADEVLDMEPPIETAYNPISSADAVIKYAHNFVPSWAGAIAIDLLPAVLVFVLAITQAAIRSGKDGMSIEDTLTLSDLRAAMNAMKDVEATMGVADAAILNRATPQKDET</sequence>
<evidence type="ECO:0000313" key="2">
    <source>
        <dbReference type="EMBL" id="SMX43839.1"/>
    </source>
</evidence>
<protein>
    <submittedName>
        <fullName evidence="2">Uncharacterized protein</fullName>
    </submittedName>
</protein>
<proteinExistence type="predicted"/>
<feature type="transmembrane region" description="Helical" evidence="1">
    <location>
        <begin position="62"/>
        <end position="86"/>
    </location>
</feature>
<gene>
    <name evidence="2" type="ORF">RUA8715_02286</name>
</gene>
<accession>A0A238KLV7</accession>
<feature type="transmembrane region" description="Helical" evidence="1">
    <location>
        <begin position="98"/>
        <end position="119"/>
    </location>
</feature>